<name>A0A9D1I025_9ACTN</name>
<keyword evidence="1" id="KW-1133">Transmembrane helix</keyword>
<evidence type="ECO:0000313" key="2">
    <source>
        <dbReference type="EMBL" id="HIU24460.1"/>
    </source>
</evidence>
<gene>
    <name evidence="2" type="ORF">IAD17_06015</name>
</gene>
<feature type="transmembrane region" description="Helical" evidence="1">
    <location>
        <begin position="19"/>
        <end position="37"/>
    </location>
</feature>
<dbReference type="AlphaFoldDB" id="A0A9D1I025"/>
<keyword evidence="1" id="KW-0812">Transmembrane</keyword>
<dbReference type="Proteomes" id="UP000824078">
    <property type="component" value="Unassembled WGS sequence"/>
</dbReference>
<comment type="caution">
    <text evidence="2">The sequence shown here is derived from an EMBL/GenBank/DDBJ whole genome shotgun (WGS) entry which is preliminary data.</text>
</comment>
<keyword evidence="1" id="KW-0472">Membrane</keyword>
<accession>A0A9D1I025</accession>
<sequence length="72" mass="7913">MVVKHCLARDRSGQATVEYAVLLVAFFTVVVGLAAIWRASSTGKLLELAQESCSHGFEMSPDLDAWKDILLF</sequence>
<organism evidence="2 3">
    <name type="scientific">Candidatus Coprovicinus avistercoris</name>
    <dbReference type="NCBI Taxonomy" id="2840754"/>
    <lineage>
        <taxon>Bacteria</taxon>
        <taxon>Bacillati</taxon>
        <taxon>Actinomycetota</taxon>
        <taxon>Coriobacteriia</taxon>
        <taxon>Coriobacteriales</taxon>
        <taxon>Coriobacteriaceae</taxon>
        <taxon>Coriobacteriaceae incertae sedis</taxon>
        <taxon>Candidatus Coprovicinus</taxon>
    </lineage>
</organism>
<evidence type="ECO:0000256" key="1">
    <source>
        <dbReference type="SAM" id="Phobius"/>
    </source>
</evidence>
<proteinExistence type="predicted"/>
<dbReference type="EMBL" id="DVMQ01000017">
    <property type="protein sequence ID" value="HIU24460.1"/>
    <property type="molecule type" value="Genomic_DNA"/>
</dbReference>
<evidence type="ECO:0000313" key="3">
    <source>
        <dbReference type="Proteomes" id="UP000824078"/>
    </source>
</evidence>
<reference evidence="2" key="2">
    <citation type="journal article" date="2021" name="PeerJ">
        <title>Extensive microbial diversity within the chicken gut microbiome revealed by metagenomics and culture.</title>
        <authorList>
            <person name="Gilroy R."/>
            <person name="Ravi A."/>
            <person name="Getino M."/>
            <person name="Pursley I."/>
            <person name="Horton D.L."/>
            <person name="Alikhan N.F."/>
            <person name="Baker D."/>
            <person name="Gharbi K."/>
            <person name="Hall N."/>
            <person name="Watson M."/>
            <person name="Adriaenssens E.M."/>
            <person name="Foster-Nyarko E."/>
            <person name="Jarju S."/>
            <person name="Secka A."/>
            <person name="Antonio M."/>
            <person name="Oren A."/>
            <person name="Chaudhuri R.R."/>
            <person name="La Ragione R."/>
            <person name="Hildebrand F."/>
            <person name="Pallen M.J."/>
        </authorList>
    </citation>
    <scope>NUCLEOTIDE SEQUENCE</scope>
    <source>
        <strain evidence="2">ChiHjej12B11-29160</strain>
    </source>
</reference>
<reference evidence="2" key="1">
    <citation type="submission" date="2020-10" db="EMBL/GenBank/DDBJ databases">
        <authorList>
            <person name="Gilroy R."/>
        </authorList>
    </citation>
    <scope>NUCLEOTIDE SEQUENCE</scope>
    <source>
        <strain evidence="2">ChiHjej12B11-29160</strain>
    </source>
</reference>
<protein>
    <submittedName>
        <fullName evidence="2">Uncharacterized protein</fullName>
    </submittedName>
</protein>